<evidence type="ECO:0000256" key="3">
    <source>
        <dbReference type="ARBA" id="ARBA00023125"/>
    </source>
</evidence>
<dbReference type="InterPro" id="IPR050655">
    <property type="entry name" value="Plant_B3_domain"/>
</dbReference>
<keyword evidence="4" id="KW-0804">Transcription</keyword>
<dbReference type="PROSITE" id="PS50863">
    <property type="entry name" value="B3"/>
    <property type="match status" value="1"/>
</dbReference>
<feature type="domain" description="TF-B3" evidence="6">
    <location>
        <begin position="9"/>
        <end position="102"/>
    </location>
</feature>
<reference evidence="8" key="2">
    <citation type="submission" date="2025-08" db="UniProtKB">
        <authorList>
            <consortium name="RefSeq"/>
        </authorList>
    </citation>
    <scope>IDENTIFICATION</scope>
    <source>
        <tissue evidence="8">Leaf</tissue>
    </source>
</reference>
<accession>A0ABM0WVI9</accession>
<evidence type="ECO:0000313" key="8">
    <source>
        <dbReference type="RefSeq" id="XP_010476776.1"/>
    </source>
</evidence>
<comment type="subcellular location">
    <subcellularLocation>
        <location evidence="1">Nucleus</location>
    </subcellularLocation>
</comment>
<sequence length="136" mass="15996">MAAFISEEVRFMKAFISQKSSKSFAIPLGFNEYFPDPLPITVDLLDYSGRCWTVRMKKRGEKVLLTLGWENFVRDNNLEDGKYLNFIYDSDRTFYVVIFGHDMCSEFRAFPQVVVDVDDYETGENDEEEEEEQKQK</sequence>
<evidence type="ECO:0000256" key="2">
    <source>
        <dbReference type="ARBA" id="ARBA00023015"/>
    </source>
</evidence>
<evidence type="ECO:0000256" key="5">
    <source>
        <dbReference type="ARBA" id="ARBA00023242"/>
    </source>
</evidence>
<keyword evidence="7" id="KW-1185">Reference proteome</keyword>
<dbReference type="SMART" id="SM01019">
    <property type="entry name" value="B3"/>
    <property type="match status" value="1"/>
</dbReference>
<keyword evidence="3" id="KW-0238">DNA-binding</keyword>
<dbReference type="Pfam" id="PF02362">
    <property type="entry name" value="B3"/>
    <property type="match status" value="1"/>
</dbReference>
<proteinExistence type="predicted"/>
<keyword evidence="5" id="KW-0539">Nucleus</keyword>
<dbReference type="Proteomes" id="UP000694864">
    <property type="component" value="Chromosome 17"/>
</dbReference>
<reference evidence="7" key="1">
    <citation type="journal article" date="2014" name="Nat. Commun.">
        <title>The emerging biofuel crop Camelina sativa retains a highly undifferentiated hexaploid genome structure.</title>
        <authorList>
            <person name="Kagale S."/>
            <person name="Koh C."/>
            <person name="Nixon J."/>
            <person name="Bollina V."/>
            <person name="Clarke W.E."/>
            <person name="Tuteja R."/>
            <person name="Spillane C."/>
            <person name="Robinson S.J."/>
            <person name="Links M.G."/>
            <person name="Clarke C."/>
            <person name="Higgins E.E."/>
            <person name="Huebert T."/>
            <person name="Sharpe A.G."/>
            <person name="Parkin I.A."/>
        </authorList>
    </citation>
    <scope>NUCLEOTIDE SEQUENCE [LARGE SCALE GENOMIC DNA]</scope>
    <source>
        <strain evidence="7">cv. DH55</strain>
    </source>
</reference>
<keyword evidence="2" id="KW-0805">Transcription regulation</keyword>
<evidence type="ECO:0000313" key="7">
    <source>
        <dbReference type="Proteomes" id="UP000694864"/>
    </source>
</evidence>
<evidence type="ECO:0000259" key="6">
    <source>
        <dbReference type="PROSITE" id="PS50863"/>
    </source>
</evidence>
<dbReference type="RefSeq" id="XP_010476776.1">
    <property type="nucleotide sequence ID" value="XM_010478474.2"/>
</dbReference>
<dbReference type="GeneID" id="104755982"/>
<dbReference type="Gene3D" id="2.40.330.10">
    <property type="entry name" value="DNA-binding pseudobarrel domain"/>
    <property type="match status" value="1"/>
</dbReference>
<evidence type="ECO:0000256" key="1">
    <source>
        <dbReference type="ARBA" id="ARBA00004123"/>
    </source>
</evidence>
<dbReference type="PANTHER" id="PTHR31920:SF145">
    <property type="entry name" value="B3 DOMAIN-CONTAINING PROTEIN REM20-LIKE ISOFORM X1"/>
    <property type="match status" value="1"/>
</dbReference>
<protein>
    <submittedName>
        <fullName evidence="8">B3 domain-containing protein At1g16640-like</fullName>
    </submittedName>
</protein>
<dbReference type="SUPFAM" id="SSF101936">
    <property type="entry name" value="DNA-binding pseudobarrel domain"/>
    <property type="match status" value="1"/>
</dbReference>
<gene>
    <name evidence="8" type="primary">LOC104755982</name>
</gene>
<name>A0ABM0WVI9_CAMSA</name>
<dbReference type="InterPro" id="IPR015300">
    <property type="entry name" value="DNA-bd_pseudobarrel_sf"/>
</dbReference>
<dbReference type="InterPro" id="IPR003340">
    <property type="entry name" value="B3_DNA-bd"/>
</dbReference>
<dbReference type="PANTHER" id="PTHR31920">
    <property type="entry name" value="B3 DOMAIN-CONTAINING"/>
    <property type="match status" value="1"/>
</dbReference>
<evidence type="ECO:0000256" key="4">
    <source>
        <dbReference type="ARBA" id="ARBA00023163"/>
    </source>
</evidence>
<organism evidence="7 8">
    <name type="scientific">Camelina sativa</name>
    <name type="common">False flax</name>
    <name type="synonym">Myagrum sativum</name>
    <dbReference type="NCBI Taxonomy" id="90675"/>
    <lineage>
        <taxon>Eukaryota</taxon>
        <taxon>Viridiplantae</taxon>
        <taxon>Streptophyta</taxon>
        <taxon>Embryophyta</taxon>
        <taxon>Tracheophyta</taxon>
        <taxon>Spermatophyta</taxon>
        <taxon>Magnoliopsida</taxon>
        <taxon>eudicotyledons</taxon>
        <taxon>Gunneridae</taxon>
        <taxon>Pentapetalae</taxon>
        <taxon>rosids</taxon>
        <taxon>malvids</taxon>
        <taxon>Brassicales</taxon>
        <taxon>Brassicaceae</taxon>
        <taxon>Camelineae</taxon>
        <taxon>Camelina</taxon>
    </lineage>
</organism>